<dbReference type="InterPro" id="IPR059052">
    <property type="entry name" value="HH_YbhG-like"/>
</dbReference>
<keyword evidence="2 3" id="KW-0175">Coiled coil</keyword>
<evidence type="ECO:0000313" key="8">
    <source>
        <dbReference type="Proteomes" id="UP000439113"/>
    </source>
</evidence>
<organism evidence="7 8">
    <name type="scientific">Rhodoblastus acidophilus</name>
    <name type="common">Rhodopseudomonas acidophila</name>
    <dbReference type="NCBI Taxonomy" id="1074"/>
    <lineage>
        <taxon>Bacteria</taxon>
        <taxon>Pseudomonadati</taxon>
        <taxon>Pseudomonadota</taxon>
        <taxon>Alphaproteobacteria</taxon>
        <taxon>Hyphomicrobiales</taxon>
        <taxon>Rhodoblastaceae</taxon>
        <taxon>Rhodoblastus</taxon>
    </lineage>
</organism>
<dbReference type="Pfam" id="PF25990">
    <property type="entry name" value="Beta-barrel_YknX"/>
    <property type="match status" value="1"/>
</dbReference>
<dbReference type="Gene3D" id="2.40.50.100">
    <property type="match status" value="1"/>
</dbReference>
<evidence type="ECO:0000259" key="5">
    <source>
        <dbReference type="Pfam" id="PF25881"/>
    </source>
</evidence>
<reference evidence="7 8" key="1">
    <citation type="submission" date="2019-11" db="EMBL/GenBank/DDBJ databases">
        <title>Whole-genome sequence of a Rhodoblastus acidophilus DSM 142.</title>
        <authorList>
            <person name="Kyndt J.A."/>
            <person name="Meyer T.E."/>
        </authorList>
    </citation>
    <scope>NUCLEOTIDE SEQUENCE [LARGE SCALE GENOMIC DNA]</scope>
    <source>
        <strain evidence="7 8">DSM 142</strain>
    </source>
</reference>
<comment type="subcellular location">
    <subcellularLocation>
        <location evidence="1">Cell envelope</location>
    </subcellularLocation>
</comment>
<dbReference type="Pfam" id="PF25881">
    <property type="entry name" value="HH_YBHG"/>
    <property type="match status" value="1"/>
</dbReference>
<dbReference type="InterPro" id="IPR058636">
    <property type="entry name" value="Beta-barrel_YknX"/>
</dbReference>
<feature type="domain" description="YbhG-like alpha-helical hairpin" evidence="5">
    <location>
        <begin position="75"/>
        <end position="203"/>
    </location>
</feature>
<comment type="caution">
    <text evidence="7">The sequence shown here is derived from an EMBL/GenBank/DDBJ whole genome shotgun (WGS) entry which is preliminary data.</text>
</comment>
<dbReference type="AlphaFoldDB" id="A0A6N8DRW9"/>
<gene>
    <name evidence="7" type="primary">hlyD</name>
    <name evidence="7" type="ORF">GJ654_14895</name>
</gene>
<name>A0A6N8DRW9_RHOAC</name>
<evidence type="ECO:0000256" key="4">
    <source>
        <dbReference type="SAM" id="Phobius"/>
    </source>
</evidence>
<dbReference type="OrthoDB" id="9813967at2"/>
<dbReference type="GO" id="GO:0042597">
    <property type="term" value="C:periplasmic space"/>
    <property type="evidence" value="ECO:0007669"/>
    <property type="project" value="UniProtKB-SubCell"/>
</dbReference>
<dbReference type="PANTHER" id="PTHR32347">
    <property type="entry name" value="EFFLUX SYSTEM COMPONENT YKNX-RELATED"/>
    <property type="match status" value="1"/>
</dbReference>
<dbReference type="Proteomes" id="UP000439113">
    <property type="component" value="Unassembled WGS sequence"/>
</dbReference>
<dbReference type="PANTHER" id="PTHR32347:SF29">
    <property type="entry name" value="UPF0194 MEMBRANE PROTEIN YBHG"/>
    <property type="match status" value="1"/>
</dbReference>
<feature type="domain" description="YknX-like beta-barrel" evidence="6">
    <location>
        <begin position="242"/>
        <end position="324"/>
    </location>
</feature>
<proteinExistence type="predicted"/>
<keyword evidence="4" id="KW-0812">Transmembrane</keyword>
<dbReference type="NCBIfam" id="NF002939">
    <property type="entry name" value="PRK03598.1"/>
    <property type="match status" value="1"/>
</dbReference>
<sequence>MNTRAKILVVIAVLAVAGGGFWWSGRHKGEGPLVLQGNVEVRQVNLGFKVAGRIAQLDVDEGDKVEAGKKLASLDKVYFTDALGQLRAQREQFAANLAKMVAGNRPEEISQAEANVADREASLANMQLTVERAQKLLKNAAGTQKAYDDATQAVKQAQAQLDSARAAEKLMKAGFRQEDIDLARAQLADRDAAIAIAERQLADADLFAPANGVILSRVRELGAIVNAGETVFVVSLTTPVWVRSYVSEPDLGRIKPGQEVELRTDTPSIKPLKGRIGFISTTAEFTPKTVETRELRTALVYRLRIVADDPEGVLRQGMPMTIAVAEPAPQGSSQ</sequence>
<dbReference type="RefSeq" id="WP_155446970.1">
    <property type="nucleotide sequence ID" value="NZ_JAOQNR010000007.1"/>
</dbReference>
<keyword evidence="4" id="KW-1133">Transmembrane helix</keyword>
<dbReference type="Gene3D" id="1.10.287.470">
    <property type="entry name" value="Helix hairpin bin"/>
    <property type="match status" value="1"/>
</dbReference>
<dbReference type="EMBL" id="WNKS01000015">
    <property type="protein sequence ID" value="MTV32275.1"/>
    <property type="molecule type" value="Genomic_DNA"/>
</dbReference>
<dbReference type="Gene3D" id="2.40.30.170">
    <property type="match status" value="1"/>
</dbReference>
<evidence type="ECO:0000256" key="3">
    <source>
        <dbReference type="SAM" id="Coils"/>
    </source>
</evidence>
<evidence type="ECO:0000259" key="6">
    <source>
        <dbReference type="Pfam" id="PF25990"/>
    </source>
</evidence>
<feature type="transmembrane region" description="Helical" evidence="4">
    <location>
        <begin position="7"/>
        <end position="25"/>
    </location>
</feature>
<evidence type="ECO:0000313" key="7">
    <source>
        <dbReference type="EMBL" id="MTV32275.1"/>
    </source>
</evidence>
<dbReference type="InterPro" id="IPR050465">
    <property type="entry name" value="UPF0194_transport"/>
</dbReference>
<protein>
    <submittedName>
        <fullName evidence="7">Secretion protein HlyD</fullName>
    </submittedName>
</protein>
<feature type="coiled-coil region" evidence="3">
    <location>
        <begin position="123"/>
        <end position="167"/>
    </location>
</feature>
<keyword evidence="4" id="KW-0472">Membrane</keyword>
<evidence type="ECO:0000256" key="2">
    <source>
        <dbReference type="ARBA" id="ARBA00023054"/>
    </source>
</evidence>
<evidence type="ECO:0000256" key="1">
    <source>
        <dbReference type="ARBA" id="ARBA00004196"/>
    </source>
</evidence>
<accession>A0A6N8DRW9</accession>
<dbReference type="SUPFAM" id="SSF111369">
    <property type="entry name" value="HlyD-like secretion proteins"/>
    <property type="match status" value="3"/>
</dbReference>